<dbReference type="AlphaFoldDB" id="S5ZT62"/>
<organism evidence="1 2">
    <name type="scientific">Treponema pedis str. T A4</name>
    <dbReference type="NCBI Taxonomy" id="1291379"/>
    <lineage>
        <taxon>Bacteria</taxon>
        <taxon>Pseudomonadati</taxon>
        <taxon>Spirochaetota</taxon>
        <taxon>Spirochaetia</taxon>
        <taxon>Spirochaetales</taxon>
        <taxon>Treponemataceae</taxon>
        <taxon>Treponema</taxon>
    </lineage>
</organism>
<protein>
    <submittedName>
        <fullName evidence="1">Uncharacterized protein</fullName>
    </submittedName>
</protein>
<reference evidence="1 2" key="1">
    <citation type="journal article" date="2013" name="PLoS ONE">
        <title>Genome-Wide Relatedness of Treponema pedis, from Gingiva and Necrotic Skin Lesions of Pigs, with the Human Oral Pathogen Treponema denticola.</title>
        <authorList>
            <person name="Svartstrom O."/>
            <person name="Mushtaq M."/>
            <person name="Pringle M."/>
            <person name="Segerman B."/>
        </authorList>
    </citation>
    <scope>NUCLEOTIDE SEQUENCE [LARGE SCALE GENOMIC DNA]</scope>
    <source>
        <strain evidence="1">T A4</strain>
    </source>
</reference>
<proteinExistence type="predicted"/>
<dbReference type="EMBL" id="CP004120">
    <property type="protein sequence ID" value="AGT43310.1"/>
    <property type="molecule type" value="Genomic_DNA"/>
</dbReference>
<evidence type="ECO:0000313" key="2">
    <source>
        <dbReference type="Proteomes" id="UP000015620"/>
    </source>
</evidence>
<evidence type="ECO:0000313" key="1">
    <source>
        <dbReference type="EMBL" id="AGT43310.1"/>
    </source>
</evidence>
<name>S5ZT62_9SPIR</name>
<dbReference type="KEGG" id="tped:TPE_0814"/>
<sequence length="42" mass="5028">MNFPQYLQNIPVHPFVIRRFCRQLTGGRHYVLKAIEILKNLC</sequence>
<dbReference type="STRING" id="1291379.TPE_0814"/>
<dbReference type="Proteomes" id="UP000015620">
    <property type="component" value="Chromosome"/>
</dbReference>
<accession>S5ZT62</accession>
<dbReference type="HOGENOM" id="CLU_3259322_0_0_12"/>
<keyword evidence="2" id="KW-1185">Reference proteome</keyword>
<gene>
    <name evidence="1" type="ORF">TPE_0814</name>
</gene>
<dbReference type="PATRIC" id="fig|1291379.3.peg.810"/>